<evidence type="ECO:0000313" key="2">
    <source>
        <dbReference type="RefSeq" id="XP_056693981.1"/>
    </source>
</evidence>
<evidence type="ECO:0008006" key="3">
    <source>
        <dbReference type="Google" id="ProtNLM"/>
    </source>
</evidence>
<organism evidence="1 2">
    <name type="scientific">Spinacia oleracea</name>
    <name type="common">Spinach</name>
    <dbReference type="NCBI Taxonomy" id="3562"/>
    <lineage>
        <taxon>Eukaryota</taxon>
        <taxon>Viridiplantae</taxon>
        <taxon>Streptophyta</taxon>
        <taxon>Embryophyta</taxon>
        <taxon>Tracheophyta</taxon>
        <taxon>Spermatophyta</taxon>
        <taxon>Magnoliopsida</taxon>
        <taxon>eudicotyledons</taxon>
        <taxon>Gunneridae</taxon>
        <taxon>Pentapetalae</taxon>
        <taxon>Caryophyllales</taxon>
        <taxon>Chenopodiaceae</taxon>
        <taxon>Chenopodioideae</taxon>
        <taxon>Anserineae</taxon>
        <taxon>Spinacia</taxon>
    </lineage>
</organism>
<sequence>METFWMRRLELKCPALLQLKTKGMYTHLGFGWDYRRKMVDVDYELWKDNIEVHPESAPYRKYGCPLYDDLCNIFTKPIATGKHAFSPEMITSVTSSTSRRKQGLSLYLL</sequence>
<proteinExistence type="predicted"/>
<gene>
    <name evidence="2" type="primary">LOC130468957</name>
</gene>
<accession>A0ABM3REE0</accession>
<dbReference type="InterPro" id="IPR045026">
    <property type="entry name" value="LIMYB"/>
</dbReference>
<protein>
    <recommendedName>
        <fullName evidence="3">Myb/SANT-like domain-containing protein</fullName>
    </recommendedName>
</protein>
<dbReference type="RefSeq" id="XP_056693981.1">
    <property type="nucleotide sequence ID" value="XM_056838003.1"/>
</dbReference>
<dbReference type="Proteomes" id="UP000813463">
    <property type="component" value="Chromosome 3"/>
</dbReference>
<evidence type="ECO:0000313" key="1">
    <source>
        <dbReference type="Proteomes" id="UP000813463"/>
    </source>
</evidence>
<dbReference type="GeneID" id="130468957"/>
<reference evidence="2" key="2">
    <citation type="submission" date="2025-08" db="UniProtKB">
        <authorList>
            <consortium name="RefSeq"/>
        </authorList>
    </citation>
    <scope>IDENTIFICATION</scope>
    <source>
        <tissue evidence="2">Leaf</tissue>
    </source>
</reference>
<dbReference type="PANTHER" id="PTHR47584">
    <property type="match status" value="1"/>
</dbReference>
<keyword evidence="1" id="KW-1185">Reference proteome</keyword>
<reference evidence="1" key="1">
    <citation type="journal article" date="2021" name="Nat. Commun.">
        <title>Genomic analyses provide insights into spinach domestication and the genetic basis of agronomic traits.</title>
        <authorList>
            <person name="Cai X."/>
            <person name="Sun X."/>
            <person name="Xu C."/>
            <person name="Sun H."/>
            <person name="Wang X."/>
            <person name="Ge C."/>
            <person name="Zhang Z."/>
            <person name="Wang Q."/>
            <person name="Fei Z."/>
            <person name="Jiao C."/>
            <person name="Wang Q."/>
        </authorList>
    </citation>
    <scope>NUCLEOTIDE SEQUENCE [LARGE SCALE GENOMIC DNA]</scope>
    <source>
        <strain evidence="1">cv. Varoflay</strain>
    </source>
</reference>
<name>A0ABM3REE0_SPIOL</name>
<dbReference type="PANTHER" id="PTHR47584:SF18">
    <property type="entry name" value="MYB_SANT-LIKE DOMAIN-CONTAINING PROTEIN"/>
    <property type="match status" value="1"/>
</dbReference>